<organism evidence="3 4">
    <name type="scientific">Mesoflavibacter zeaxanthinifaciens subsp. sabulilitoris</name>
    <dbReference type="NCBI Taxonomy" id="1520893"/>
    <lineage>
        <taxon>Bacteria</taxon>
        <taxon>Pseudomonadati</taxon>
        <taxon>Bacteroidota</taxon>
        <taxon>Flavobacteriia</taxon>
        <taxon>Flavobacteriales</taxon>
        <taxon>Flavobacteriaceae</taxon>
        <taxon>Mesoflavibacter</taxon>
    </lineage>
</organism>
<dbReference type="GO" id="GO:0016810">
    <property type="term" value="F:hydrolase activity, acting on carbon-nitrogen (but not peptide) bonds"/>
    <property type="evidence" value="ECO:0007669"/>
    <property type="project" value="InterPro"/>
</dbReference>
<dbReference type="PANTHER" id="PTHR43135">
    <property type="entry name" value="ALPHA-D-RIBOSE 1-METHYLPHOSPHONATE 5-TRIPHOSPHATE DIPHOSPHATASE"/>
    <property type="match status" value="1"/>
</dbReference>
<evidence type="ECO:0000256" key="1">
    <source>
        <dbReference type="SAM" id="SignalP"/>
    </source>
</evidence>
<dbReference type="EMBL" id="PXOT01000027">
    <property type="protein sequence ID" value="PSG86995.1"/>
    <property type="molecule type" value="Genomic_DNA"/>
</dbReference>
<gene>
    <name evidence="3" type="ORF">C7H61_12860</name>
</gene>
<protein>
    <recommendedName>
        <fullName evidence="2">Amidohydrolase-related domain-containing protein</fullName>
    </recommendedName>
</protein>
<dbReference type="PANTHER" id="PTHR43135:SF3">
    <property type="entry name" value="ALPHA-D-RIBOSE 1-METHYLPHOSPHONATE 5-TRIPHOSPHATE DIPHOSPHATASE"/>
    <property type="match status" value="1"/>
</dbReference>
<dbReference type="AlphaFoldDB" id="A0A2T1N5W3"/>
<name>A0A2T1N5W3_9FLAO</name>
<reference evidence="3 4" key="1">
    <citation type="submission" date="2018-03" db="EMBL/GenBank/DDBJ databases">
        <title>Mesoflavibacter sp. HG37 and Mesoflavibacter sp. HG96 sp.nov., two marine bacteria isolated from seawater of Western Pacific Ocean.</title>
        <authorList>
            <person name="Cheng H."/>
            <person name="Wu Y.-H."/>
            <person name="Guo L.-L."/>
            <person name="Xu X.-W."/>
        </authorList>
    </citation>
    <scope>NUCLEOTIDE SEQUENCE [LARGE SCALE GENOMIC DNA]</scope>
    <source>
        <strain evidence="3 4">KCTC 42117</strain>
    </source>
</reference>
<sequence>MKQFIILILFIVFSTQLSCAQKPYDVDYLFMNASVITMNDNEVLVDKNILINDGKIVEVSNKNPNLIKAKHRIDLDGKYIMPSLSDAHIHLPVDKNDLEKFLTLNLINGVTKLRSMRGDWNHLKWREEYNTETSIYPKLYLSAPPISRKYDFTIEQLQSFIKKAKKFDFIKVLSIKDETLFKSLDSLCKINDISIGGHFPSNISDDILFQSNYTSFEHLGKLSKLSESVEGRIREIKKNNIFICPTLSWYSVGSGRYSYEELRNQPGIQYISKETINEWIEKTKQYREKLGNEAYKEEVANELKKLENKYQIIKQLNKLGVKMLLSPDSSSKYMVTGFGLVGEMELLKNANLSNYDILRIATVNFADFFNEDYGIIEEGKDADFIILNDNPLNNLNTLKSIEGLFFNTNYLDKVQLDNLSKSIQPK</sequence>
<evidence type="ECO:0000259" key="2">
    <source>
        <dbReference type="Pfam" id="PF01979"/>
    </source>
</evidence>
<dbReference type="InterPro" id="IPR051781">
    <property type="entry name" value="Metallo-dep_Hydrolase"/>
</dbReference>
<dbReference type="InterPro" id="IPR011059">
    <property type="entry name" value="Metal-dep_hydrolase_composite"/>
</dbReference>
<accession>A0A2T1N5W3</accession>
<evidence type="ECO:0000313" key="3">
    <source>
        <dbReference type="EMBL" id="PSG86995.1"/>
    </source>
</evidence>
<evidence type="ECO:0000313" key="4">
    <source>
        <dbReference type="Proteomes" id="UP000238430"/>
    </source>
</evidence>
<dbReference type="InterPro" id="IPR032466">
    <property type="entry name" value="Metal_Hydrolase"/>
</dbReference>
<feature type="signal peptide" evidence="1">
    <location>
        <begin position="1"/>
        <end position="20"/>
    </location>
</feature>
<dbReference type="Proteomes" id="UP000238430">
    <property type="component" value="Unassembled WGS sequence"/>
</dbReference>
<dbReference type="SUPFAM" id="SSF51556">
    <property type="entry name" value="Metallo-dependent hydrolases"/>
    <property type="match status" value="1"/>
</dbReference>
<dbReference type="OrthoDB" id="9815657at2"/>
<dbReference type="RefSeq" id="WP_106680364.1">
    <property type="nucleotide sequence ID" value="NZ_JACHWV010000002.1"/>
</dbReference>
<keyword evidence="1" id="KW-0732">Signal</keyword>
<proteinExistence type="predicted"/>
<feature type="chain" id="PRO_5015455645" description="Amidohydrolase-related domain-containing protein" evidence="1">
    <location>
        <begin position="21"/>
        <end position="426"/>
    </location>
</feature>
<feature type="domain" description="Amidohydrolase-related" evidence="2">
    <location>
        <begin position="79"/>
        <end position="400"/>
    </location>
</feature>
<dbReference type="InterPro" id="IPR006680">
    <property type="entry name" value="Amidohydro-rel"/>
</dbReference>
<dbReference type="Gene3D" id="1.20.58.520">
    <property type="entry name" value="Amidohydrolase"/>
    <property type="match status" value="1"/>
</dbReference>
<dbReference type="SUPFAM" id="SSF51338">
    <property type="entry name" value="Composite domain of metallo-dependent hydrolases"/>
    <property type="match status" value="1"/>
</dbReference>
<dbReference type="Pfam" id="PF01979">
    <property type="entry name" value="Amidohydro_1"/>
    <property type="match status" value="1"/>
</dbReference>
<dbReference type="Gene3D" id="3.30.110.90">
    <property type="entry name" value="Amidohydrolase"/>
    <property type="match status" value="1"/>
</dbReference>
<keyword evidence="4" id="KW-1185">Reference proteome</keyword>
<dbReference type="Gene3D" id="2.30.40.10">
    <property type="entry name" value="Urease, subunit C, domain 1"/>
    <property type="match status" value="2"/>
</dbReference>
<comment type="caution">
    <text evidence="3">The sequence shown here is derived from an EMBL/GenBank/DDBJ whole genome shotgun (WGS) entry which is preliminary data.</text>
</comment>